<dbReference type="InterPro" id="IPR015590">
    <property type="entry name" value="Aldehyde_DH_dom"/>
</dbReference>
<evidence type="ECO:0000313" key="6">
    <source>
        <dbReference type="EMBL" id="RDW14779.1"/>
    </source>
</evidence>
<evidence type="ECO:0000259" key="5">
    <source>
        <dbReference type="Pfam" id="PF00171"/>
    </source>
</evidence>
<dbReference type="Gene3D" id="3.40.309.10">
    <property type="entry name" value="Aldehyde Dehydrogenase, Chain A, domain 2"/>
    <property type="match status" value="1"/>
</dbReference>
<dbReference type="SUPFAM" id="SSF53720">
    <property type="entry name" value="ALDH-like"/>
    <property type="match status" value="1"/>
</dbReference>
<dbReference type="EMBL" id="QFCQ01000003">
    <property type="protein sequence ID" value="RDW14779.1"/>
    <property type="molecule type" value="Genomic_DNA"/>
</dbReference>
<dbReference type="Pfam" id="PF00171">
    <property type="entry name" value="Aldedh"/>
    <property type="match status" value="1"/>
</dbReference>
<feature type="active site" evidence="3">
    <location>
        <position position="264"/>
    </location>
</feature>
<dbReference type="InterPro" id="IPR016162">
    <property type="entry name" value="Ald_DH_N"/>
</dbReference>
<evidence type="ECO:0000256" key="4">
    <source>
        <dbReference type="RuleBase" id="RU003345"/>
    </source>
</evidence>
<dbReference type="Proteomes" id="UP000256679">
    <property type="component" value="Unassembled WGS sequence"/>
</dbReference>
<reference evidence="6 7" key="1">
    <citation type="submission" date="2018-05" db="EMBL/GenBank/DDBJ databases">
        <title>Whole genome sequencing of Paracoccus thiocyanatus SST.</title>
        <authorList>
            <person name="Ghosh W."/>
            <person name="Rameez M.J."/>
            <person name="Roy C."/>
        </authorList>
    </citation>
    <scope>NUCLEOTIDE SEQUENCE [LARGE SCALE GENOMIC DNA]</scope>
    <source>
        <strain evidence="6 7">SST</strain>
    </source>
</reference>
<comment type="similarity">
    <text evidence="1 4">Belongs to the aldehyde dehydrogenase family.</text>
</comment>
<keyword evidence="2 4" id="KW-0560">Oxidoreductase</keyword>
<dbReference type="PANTHER" id="PTHR11699">
    <property type="entry name" value="ALDEHYDE DEHYDROGENASE-RELATED"/>
    <property type="match status" value="1"/>
</dbReference>
<keyword evidence="7" id="KW-1185">Reference proteome</keyword>
<dbReference type="FunFam" id="3.40.309.10:FF:000012">
    <property type="entry name" value="Betaine aldehyde dehydrogenase"/>
    <property type="match status" value="1"/>
</dbReference>
<dbReference type="PROSITE" id="PS00687">
    <property type="entry name" value="ALDEHYDE_DEHYDR_GLU"/>
    <property type="match status" value="1"/>
</dbReference>
<gene>
    <name evidence="6" type="ORF">DIE28_00910</name>
</gene>
<evidence type="ECO:0000256" key="1">
    <source>
        <dbReference type="ARBA" id="ARBA00009986"/>
    </source>
</evidence>
<accession>A0A3D8PHT2</accession>
<dbReference type="GO" id="GO:0016620">
    <property type="term" value="F:oxidoreductase activity, acting on the aldehyde or oxo group of donors, NAD or NADP as acceptor"/>
    <property type="evidence" value="ECO:0007669"/>
    <property type="project" value="InterPro"/>
</dbReference>
<dbReference type="InterPro" id="IPR016163">
    <property type="entry name" value="Ald_DH_C"/>
</dbReference>
<organism evidence="6 7">
    <name type="scientific">Paracoccus thiocyanatus</name>
    <dbReference type="NCBI Taxonomy" id="34006"/>
    <lineage>
        <taxon>Bacteria</taxon>
        <taxon>Pseudomonadati</taxon>
        <taxon>Pseudomonadota</taxon>
        <taxon>Alphaproteobacteria</taxon>
        <taxon>Rhodobacterales</taxon>
        <taxon>Paracoccaceae</taxon>
        <taxon>Paracoccus</taxon>
    </lineage>
</organism>
<comment type="caution">
    <text evidence="6">The sequence shown here is derived from an EMBL/GenBank/DDBJ whole genome shotgun (WGS) entry which is preliminary data.</text>
</comment>
<proteinExistence type="inferred from homology"/>
<dbReference type="Gene3D" id="3.40.605.10">
    <property type="entry name" value="Aldehyde Dehydrogenase, Chain A, domain 1"/>
    <property type="match status" value="1"/>
</dbReference>
<dbReference type="RefSeq" id="WP_115754303.1">
    <property type="nucleotide sequence ID" value="NZ_QFCQ01000003.1"/>
</dbReference>
<name>A0A3D8PHT2_9RHOB</name>
<dbReference type="FunFam" id="3.40.605.10:FF:000007">
    <property type="entry name" value="NAD/NADP-dependent betaine aldehyde dehydrogenase"/>
    <property type="match status" value="1"/>
</dbReference>
<protein>
    <submittedName>
        <fullName evidence="6">Sorbosone dehydrogenase</fullName>
    </submittedName>
</protein>
<feature type="domain" description="Aldehyde dehydrogenase" evidence="5">
    <location>
        <begin position="33"/>
        <end position="486"/>
    </location>
</feature>
<evidence type="ECO:0000313" key="7">
    <source>
        <dbReference type="Proteomes" id="UP000256679"/>
    </source>
</evidence>
<dbReference type="InterPro" id="IPR029510">
    <property type="entry name" value="Ald_DH_CS_GLU"/>
</dbReference>
<sequence>MTTLPKAVAAAFANPFRERMWINGTPRDASNGAVIEREYPAGKGVISIAPAATAEDAQEAIAAAETRFAIGDWADLYGGEKAKVLSAVAACIRRDAEELATLETLETGKPIASSRAEVEGSADLWDYAAGLARTLHGDSYANLGPDMLGMILRQPIGVVGIVTPWNFPLLIASERIPFALAAGCSVVVKPSEFTSGTTLRLGQYLKESGLPDGACNIVSGTGTEVGQILLDHPAVRMVSFTGSTRVGEIVMRSAAATKKKLSLELGGKSPSVVFADCDIEAAVDGVLKGSNFNAGQCCIAGSRLIVEDSIAEDFLARLAVRAKAVRAGCPFDPATTIGAIVNEAQFDQIDHFVTSAKASGAAALIGGQGSKAEGMFYEPTIIEGAPMDSPLAQQEVFGPVLSVFRFQTADEAIALANGTEFGLAAYIWTNDLRVAMKCARKIEAGRSWVNAAIAGLPELPLGGFRQSGVGRETGRFGVDEYCEMKSLHLFHGEQKERWVSGG</sequence>
<evidence type="ECO:0000256" key="2">
    <source>
        <dbReference type="ARBA" id="ARBA00023002"/>
    </source>
</evidence>
<dbReference type="InterPro" id="IPR016161">
    <property type="entry name" value="Ald_DH/histidinol_DH"/>
</dbReference>
<evidence type="ECO:0000256" key="3">
    <source>
        <dbReference type="PROSITE-ProRule" id="PRU10007"/>
    </source>
</evidence>
<dbReference type="AlphaFoldDB" id="A0A3D8PHT2"/>